<comment type="catalytic activity">
    <reaction evidence="19">
        <text>UDP-alpha-D-xylose + L-seryl-[protein] = 3-O-(beta-D-xylosyl)-L-seryl-[protein] + UDP + H(+)</text>
        <dbReference type="Rhea" id="RHEA:50192"/>
        <dbReference type="Rhea" id="RHEA-COMP:9863"/>
        <dbReference type="Rhea" id="RHEA-COMP:12567"/>
        <dbReference type="ChEBI" id="CHEBI:15378"/>
        <dbReference type="ChEBI" id="CHEBI:29999"/>
        <dbReference type="ChEBI" id="CHEBI:57632"/>
        <dbReference type="ChEBI" id="CHEBI:58223"/>
        <dbReference type="ChEBI" id="CHEBI:132085"/>
        <dbReference type="EC" id="2.4.2.26"/>
    </reaction>
</comment>
<reference evidence="23" key="1">
    <citation type="submission" date="2017-02" db="UniProtKB">
        <authorList>
            <consortium name="WormBaseParasite"/>
        </authorList>
    </citation>
    <scope>IDENTIFICATION</scope>
</reference>
<dbReference type="PROSITE" id="PS51212">
    <property type="entry name" value="WSC"/>
    <property type="match status" value="1"/>
</dbReference>
<dbReference type="InterPro" id="IPR002889">
    <property type="entry name" value="WSC_carb-bd"/>
</dbReference>
<proteinExistence type="inferred from homology"/>
<dbReference type="PANTHER" id="PTHR46025">
    <property type="entry name" value="XYLOSYLTRANSFERASE OXT"/>
    <property type="match status" value="1"/>
</dbReference>
<name>A0A0N4V1J1_ENTVE</name>
<dbReference type="EMBL" id="UXUI01007616">
    <property type="protein sequence ID" value="VDD88386.1"/>
    <property type="molecule type" value="Genomic_DNA"/>
</dbReference>
<dbReference type="SMART" id="SM00321">
    <property type="entry name" value="WSC"/>
    <property type="match status" value="1"/>
</dbReference>
<evidence type="ECO:0000256" key="19">
    <source>
        <dbReference type="ARBA" id="ARBA00047847"/>
    </source>
</evidence>
<evidence type="ECO:0000256" key="9">
    <source>
        <dbReference type="ARBA" id="ARBA00022692"/>
    </source>
</evidence>
<evidence type="ECO:0000313" key="21">
    <source>
        <dbReference type="EMBL" id="VDD88386.1"/>
    </source>
</evidence>
<accession>A0A0N4V1J1</accession>
<evidence type="ECO:0000256" key="3">
    <source>
        <dbReference type="ARBA" id="ARBA00004840"/>
    </source>
</evidence>
<evidence type="ECO:0000256" key="17">
    <source>
        <dbReference type="ARBA" id="ARBA00023180"/>
    </source>
</evidence>
<dbReference type="GO" id="GO:0005789">
    <property type="term" value="C:endoplasmic reticulum membrane"/>
    <property type="evidence" value="ECO:0007669"/>
    <property type="project" value="UniProtKB-SubCell"/>
</dbReference>
<evidence type="ECO:0000256" key="8">
    <source>
        <dbReference type="ARBA" id="ARBA00022679"/>
    </source>
</evidence>
<dbReference type="InterPro" id="IPR043538">
    <property type="entry name" value="XYLT"/>
</dbReference>
<dbReference type="GO" id="GO:0000139">
    <property type="term" value="C:Golgi membrane"/>
    <property type="evidence" value="ECO:0007669"/>
    <property type="project" value="UniProtKB-SubCell"/>
</dbReference>
<evidence type="ECO:0000256" key="18">
    <source>
        <dbReference type="ARBA" id="ARBA00042865"/>
    </source>
</evidence>
<keyword evidence="22" id="KW-1185">Reference proteome</keyword>
<keyword evidence="17" id="KW-0325">Glycoprotein</keyword>
<dbReference type="PANTHER" id="PTHR46025:SF3">
    <property type="entry name" value="XYLOSYLTRANSFERASE OXT"/>
    <property type="match status" value="1"/>
</dbReference>
<dbReference type="Pfam" id="PF02485">
    <property type="entry name" value="Branch"/>
    <property type="match status" value="1"/>
</dbReference>
<dbReference type="STRING" id="51028.A0A0N4V1J1"/>
<evidence type="ECO:0000256" key="2">
    <source>
        <dbReference type="ARBA" id="ARBA00004648"/>
    </source>
</evidence>
<comment type="subcellular location">
    <subcellularLocation>
        <location evidence="2">Endoplasmic reticulum membrane</location>
        <topology evidence="2">Single-pass type II membrane protein</topology>
    </subcellularLocation>
    <subcellularLocation>
        <location evidence="1">Golgi apparatus membrane</location>
        <topology evidence="1">Single-pass type II membrane protein</topology>
    </subcellularLocation>
</comment>
<evidence type="ECO:0000256" key="15">
    <source>
        <dbReference type="ARBA" id="ARBA00023136"/>
    </source>
</evidence>
<keyword evidence="9" id="KW-0812">Transmembrane</keyword>
<evidence type="ECO:0000256" key="16">
    <source>
        <dbReference type="ARBA" id="ARBA00023157"/>
    </source>
</evidence>
<dbReference type="InterPro" id="IPR003406">
    <property type="entry name" value="Glyco_trans_14"/>
</dbReference>
<dbReference type="GO" id="GO:0015012">
    <property type="term" value="P:heparan sulfate proteoglycan biosynthetic process"/>
    <property type="evidence" value="ECO:0007669"/>
    <property type="project" value="UniProtKB-UniPathway"/>
</dbReference>
<keyword evidence="10" id="KW-0479">Metal-binding</keyword>
<dbReference type="OrthoDB" id="2019572at2759"/>
<evidence type="ECO:0000256" key="11">
    <source>
        <dbReference type="ARBA" id="ARBA00022824"/>
    </source>
</evidence>
<dbReference type="UniPathway" id="UPA00756"/>
<evidence type="ECO:0000256" key="4">
    <source>
        <dbReference type="ARBA" id="ARBA00005093"/>
    </source>
</evidence>
<keyword evidence="7" id="KW-0328">Glycosyltransferase</keyword>
<keyword evidence="12" id="KW-0735">Signal-anchor</keyword>
<dbReference type="WBParaSite" id="EVEC_0000382101-mRNA-1">
    <property type="protein sequence ID" value="EVEC_0000382101-mRNA-1"/>
    <property type="gene ID" value="EVEC_0000382101"/>
</dbReference>
<evidence type="ECO:0000313" key="23">
    <source>
        <dbReference type="WBParaSite" id="EVEC_0000382101-mRNA-1"/>
    </source>
</evidence>
<protein>
    <recommendedName>
        <fullName evidence="6">protein xylosyltransferase</fullName>
        <ecNumber evidence="6">2.4.2.26</ecNumber>
    </recommendedName>
    <alternativeName>
        <fullName evidence="18">Peptide O-xylosyltransferase</fullName>
    </alternativeName>
</protein>
<comment type="pathway">
    <text evidence="4">Glycan metabolism; heparan sulfate biosynthesis.</text>
</comment>
<organism evidence="23">
    <name type="scientific">Enterobius vermicularis</name>
    <name type="common">Human pinworm</name>
    <dbReference type="NCBI Taxonomy" id="51028"/>
    <lineage>
        <taxon>Eukaryota</taxon>
        <taxon>Metazoa</taxon>
        <taxon>Ecdysozoa</taxon>
        <taxon>Nematoda</taxon>
        <taxon>Chromadorea</taxon>
        <taxon>Rhabditida</taxon>
        <taxon>Spirurina</taxon>
        <taxon>Oxyuridomorpha</taxon>
        <taxon>Oxyuroidea</taxon>
        <taxon>Oxyuridae</taxon>
        <taxon>Enterobius</taxon>
    </lineage>
</organism>
<dbReference type="GO" id="GO:0046872">
    <property type="term" value="F:metal ion binding"/>
    <property type="evidence" value="ECO:0007669"/>
    <property type="project" value="UniProtKB-KW"/>
</dbReference>
<evidence type="ECO:0000256" key="5">
    <source>
        <dbReference type="ARBA" id="ARBA00010195"/>
    </source>
</evidence>
<dbReference type="EC" id="2.4.2.26" evidence="6"/>
<feature type="domain" description="WSC" evidence="20">
    <location>
        <begin position="21"/>
        <end position="131"/>
    </location>
</feature>
<comment type="similarity">
    <text evidence="5">Belongs to the glycosyltransferase 14 family. XylT subfamily.</text>
</comment>
<evidence type="ECO:0000259" key="20">
    <source>
        <dbReference type="PROSITE" id="PS51212"/>
    </source>
</evidence>
<sequence>MVIEYDTYSKKLIFFLEVDKKGTFLGCFADSKRFRTLSGHQYKFVKENSPIYCVDACIHAGYKYAGKLQLWMCLTVVGRNLGVEYQNECYCGDELKNVSELPLNSCQKYFCPSEKSVFCGGYEAVSVYSTGIQDKSTIVVNFVDSLEPKNISAQILFLLQLNGRNSRQIRRLLRAIYSPKHMYIIHVDKRQQFLFNEMIQLEKRLIVLGYRNFHVLRERYATIWGASNLLTMVLDSVKKAFRDLGWNGWDFFLNLSESDFPILSLNELELYLMSNKNLNFMSSHGHDTGRFIVKQGLDFIFMQCENRMWRLGKRSSFPRNVRLDGGSDWLVLSREFLNYSLSDDELPKKLRETFATILLPVESFFHTLASNSRFCNRTAKGNLKITNWKRKQGCRCAMLKKVVDWCGCSPLAFTRDDFVKFNEKAAKKKPAFFARKFEGLVSQEAIAIAEVRALADRQHLIPKKDVSLMKTWLNYYSSSTEYSSLLNAWAQALYEIATGIGPIAAACKFAKLINLFVYKADDRSAFQTVVEMRLRCQYEKNETIQLLIDDKKHLTFMSTNLVGDFFLTDIRVGSNKDLKEDILRSYNGPLSEVNLKVHLKNSTALNCSLGAILQDDEVVAQFWWRSSQRVVGNFTSPRVRVYFRNFHGKEFSQDLAPYDSIRGAQYGIMSANETIPGEWSMQVSVFNGTVSLPVASTNFVLFSTGTPLVPVWLVQKHYQVLSVCSERKLKILRICNETTWSPNSPDPKSDFPVK</sequence>
<dbReference type="AlphaFoldDB" id="A0A0N4V1J1"/>
<evidence type="ECO:0000256" key="1">
    <source>
        <dbReference type="ARBA" id="ARBA00004323"/>
    </source>
</evidence>
<reference evidence="21 22" key="2">
    <citation type="submission" date="2018-10" db="EMBL/GenBank/DDBJ databases">
        <authorList>
            <consortium name="Pathogen Informatics"/>
        </authorList>
    </citation>
    <scope>NUCLEOTIDE SEQUENCE [LARGE SCALE GENOMIC DNA]</scope>
</reference>
<keyword evidence="14" id="KW-0333">Golgi apparatus</keyword>
<dbReference type="Proteomes" id="UP000274131">
    <property type="component" value="Unassembled WGS sequence"/>
</dbReference>
<gene>
    <name evidence="21" type="ORF">EVEC_LOCUS3529</name>
</gene>
<evidence type="ECO:0000256" key="7">
    <source>
        <dbReference type="ARBA" id="ARBA00022676"/>
    </source>
</evidence>
<keyword evidence="13" id="KW-1133">Transmembrane helix</keyword>
<evidence type="ECO:0000256" key="13">
    <source>
        <dbReference type="ARBA" id="ARBA00022989"/>
    </source>
</evidence>
<keyword evidence="11" id="KW-0256">Endoplasmic reticulum</keyword>
<keyword evidence="15" id="KW-0472">Membrane</keyword>
<comment type="pathway">
    <text evidence="3">Glycan metabolism; chondroitin sulfate biosynthesis.</text>
</comment>
<keyword evidence="8" id="KW-0808">Transferase</keyword>
<evidence type="ECO:0000256" key="10">
    <source>
        <dbReference type="ARBA" id="ARBA00022723"/>
    </source>
</evidence>
<dbReference type="GO" id="GO:0030158">
    <property type="term" value="F:protein xylosyltransferase activity"/>
    <property type="evidence" value="ECO:0007669"/>
    <property type="project" value="UniProtKB-EC"/>
</dbReference>
<keyword evidence="16" id="KW-1015">Disulfide bond</keyword>
<dbReference type="GO" id="GO:0050650">
    <property type="term" value="P:chondroitin sulfate proteoglycan biosynthetic process"/>
    <property type="evidence" value="ECO:0007669"/>
    <property type="project" value="TreeGrafter"/>
</dbReference>
<evidence type="ECO:0000256" key="14">
    <source>
        <dbReference type="ARBA" id="ARBA00023034"/>
    </source>
</evidence>
<evidence type="ECO:0000313" key="22">
    <source>
        <dbReference type="Proteomes" id="UP000274131"/>
    </source>
</evidence>
<dbReference type="UniPathway" id="UPA00755"/>
<dbReference type="Pfam" id="PF01822">
    <property type="entry name" value="WSC"/>
    <property type="match status" value="1"/>
</dbReference>
<evidence type="ECO:0000256" key="6">
    <source>
        <dbReference type="ARBA" id="ARBA00011972"/>
    </source>
</evidence>
<evidence type="ECO:0000256" key="12">
    <source>
        <dbReference type="ARBA" id="ARBA00022968"/>
    </source>
</evidence>